<dbReference type="InterPro" id="IPR021970">
    <property type="entry name" value="SVM_signal"/>
</dbReference>
<reference evidence="2" key="1">
    <citation type="submission" date="2021-04" db="EMBL/GenBank/DDBJ databases">
        <title>Genomic features of Candidatus Phytoplasma meliae isolate ChTYXIII (1SrXIII-G).</title>
        <authorList>
            <person name="Fernandez F.D."/>
            <person name="Conci L.R."/>
        </authorList>
    </citation>
    <scope>NUCLEOTIDE SEQUENCE [LARGE SCALE GENOMIC DNA]</scope>
    <source>
        <strain evidence="2">ChTYXIII-Mo</strain>
    </source>
</reference>
<organism evidence="2 3">
    <name type="scientific">Candidatus Phytoplasma meliae</name>
    <dbReference type="NCBI Taxonomy" id="1848402"/>
    <lineage>
        <taxon>Bacteria</taxon>
        <taxon>Bacillati</taxon>
        <taxon>Mycoplasmatota</taxon>
        <taxon>Mollicutes</taxon>
        <taxon>Acholeplasmatales</taxon>
        <taxon>Acholeplasmataceae</taxon>
        <taxon>Candidatus Phytoplasma</taxon>
        <taxon>16SrXIII (Mexican periwinkle virescence group)</taxon>
    </lineage>
</organism>
<dbReference type="RefSeq" id="WP_210634620.1">
    <property type="nucleotide sequence ID" value="NZ_JACAOD020000020.1"/>
</dbReference>
<dbReference type="EMBL" id="JACAOD020000020">
    <property type="protein sequence ID" value="MBP5836284.1"/>
    <property type="molecule type" value="Genomic_DNA"/>
</dbReference>
<comment type="caution">
    <text evidence="2">The sequence shown here is derived from an EMBL/GenBank/DDBJ whole genome shotgun (WGS) entry which is preliminary data.</text>
</comment>
<gene>
    <name evidence="2" type="ORF">CHTY_003515</name>
</gene>
<dbReference type="Proteomes" id="UP001195571">
    <property type="component" value="Unassembled WGS sequence"/>
</dbReference>
<protein>
    <submittedName>
        <fullName evidence="2">SVM family protein</fullName>
    </submittedName>
</protein>
<proteinExistence type="predicted"/>
<sequence>MVKLNNQFKTIYLCLMAFLGLLFIFNNHQVIMAMGNKHSNDNEISNDEEYSLYIQAEFAIQNELTNFKLDNEKKQELLYKHSCIAKEIKKYNKRKNNNQLPIARQNQLESSQQNINPSTENDSYLSDEIQYINLSKYDSNKNVFDCPESSKKDLKNKGIVQ</sequence>
<keyword evidence="3" id="KW-1185">Reference proteome</keyword>
<evidence type="ECO:0000313" key="3">
    <source>
        <dbReference type="Proteomes" id="UP001195571"/>
    </source>
</evidence>
<evidence type="ECO:0000259" key="1">
    <source>
        <dbReference type="Pfam" id="PF12113"/>
    </source>
</evidence>
<evidence type="ECO:0000313" key="2">
    <source>
        <dbReference type="EMBL" id="MBP5836284.1"/>
    </source>
</evidence>
<feature type="domain" description="Sequence-variable mosaic (SVM) signal sequence" evidence="1">
    <location>
        <begin position="1"/>
        <end position="34"/>
    </location>
</feature>
<name>A0ABS5CZ83_9MOLU</name>
<accession>A0ABS5CZ83</accession>
<dbReference type="Pfam" id="PF12113">
    <property type="entry name" value="SVM_signal"/>
    <property type="match status" value="1"/>
</dbReference>